<protein>
    <submittedName>
        <fullName evidence="1">F-box domain-containing protein</fullName>
    </submittedName>
</protein>
<proteinExistence type="predicted"/>
<dbReference type="InterPro" id="IPR001810">
    <property type="entry name" value="F-box_dom"/>
</dbReference>
<dbReference type="Proteomes" id="UP000005239">
    <property type="component" value="Unassembled WGS sequence"/>
</dbReference>
<dbReference type="AlphaFoldDB" id="A0A2A6BMR4"/>
<dbReference type="Pfam" id="PF00646">
    <property type="entry name" value="F-box"/>
    <property type="match status" value="1"/>
</dbReference>
<evidence type="ECO:0000313" key="1">
    <source>
        <dbReference type="EnsemblMetazoa" id="PPA26038.1"/>
    </source>
</evidence>
<keyword evidence="2" id="KW-1185">Reference proteome</keyword>
<dbReference type="EnsemblMetazoa" id="PPA26038.1">
    <property type="protein sequence ID" value="PPA26038.1"/>
    <property type="gene ID" value="WBGene00115592"/>
</dbReference>
<reference evidence="1" key="2">
    <citation type="submission" date="2022-06" db="UniProtKB">
        <authorList>
            <consortium name="EnsemblMetazoa"/>
        </authorList>
    </citation>
    <scope>IDENTIFICATION</scope>
    <source>
        <strain evidence="1">PS312</strain>
    </source>
</reference>
<accession>A0A8R1YKE8</accession>
<accession>A0A2A6BMR4</accession>
<sequence length="515" mass="59925">MSIFGFDDMIELYANLDEDQNIDGLNVDFLEFPETVLQCIISHSELRDRFSMSLVCRLLHDLELKTELRCDLLEIRSRSHTQDGISGEIVTVIYQNMKLEKFTRRWEDWEISSMNVWFLMIAITRQTIVNKGHFEIYISEYDEICKRWIRYAIEIEHLEVLFGTEAERDNGGKARDFYMSCLLVFRSHNLHVGSITQESMDVLQSFRYQNVLHLINKFPKLTLWFNCPVLSGENIRALYEKINSGHRERSIFEIPLTFEVLQEFLTTFGVRLEKNFSVTSSIDGGGADIVKKYAISVRRKNAISEVVFTHNGNICIFTDDSILVSLQVSENPESYFLSIKAVKNERNHASIDAEHTTDINVALWEYDGNFKLSEVSPDNIRNIYEKMSFCDYGTLFEIHLSFENLQQFLETFGVRLQSNRPQCKYCRENGMCEDSDSESAMESSDADIFAYKSEKVYLFMEDKVLLSFTVTCTESTKLTMKTIENGQHWAIKDNKSMYKVEVASWEYKGEDTPIR</sequence>
<evidence type="ECO:0000313" key="2">
    <source>
        <dbReference type="Proteomes" id="UP000005239"/>
    </source>
</evidence>
<dbReference type="Gene3D" id="1.20.1280.50">
    <property type="match status" value="1"/>
</dbReference>
<name>A0A2A6BMR4_PRIPA</name>
<dbReference type="SMART" id="SM00256">
    <property type="entry name" value="FBOX"/>
    <property type="match status" value="1"/>
</dbReference>
<gene>
    <name evidence="1" type="primary">WBGene00115592</name>
</gene>
<organism evidence="1 2">
    <name type="scientific">Pristionchus pacificus</name>
    <name type="common">Parasitic nematode worm</name>
    <dbReference type="NCBI Taxonomy" id="54126"/>
    <lineage>
        <taxon>Eukaryota</taxon>
        <taxon>Metazoa</taxon>
        <taxon>Ecdysozoa</taxon>
        <taxon>Nematoda</taxon>
        <taxon>Chromadorea</taxon>
        <taxon>Rhabditida</taxon>
        <taxon>Rhabditina</taxon>
        <taxon>Diplogasteromorpha</taxon>
        <taxon>Diplogasteroidea</taxon>
        <taxon>Neodiplogasteridae</taxon>
        <taxon>Pristionchus</taxon>
    </lineage>
</organism>
<reference evidence="2" key="1">
    <citation type="journal article" date="2008" name="Nat. Genet.">
        <title>The Pristionchus pacificus genome provides a unique perspective on nematode lifestyle and parasitism.</title>
        <authorList>
            <person name="Dieterich C."/>
            <person name="Clifton S.W."/>
            <person name="Schuster L.N."/>
            <person name="Chinwalla A."/>
            <person name="Delehaunty K."/>
            <person name="Dinkelacker I."/>
            <person name="Fulton L."/>
            <person name="Fulton R."/>
            <person name="Godfrey J."/>
            <person name="Minx P."/>
            <person name="Mitreva M."/>
            <person name="Roeseler W."/>
            <person name="Tian H."/>
            <person name="Witte H."/>
            <person name="Yang S.P."/>
            <person name="Wilson R.K."/>
            <person name="Sommer R.J."/>
        </authorList>
    </citation>
    <scope>NUCLEOTIDE SEQUENCE [LARGE SCALE GENOMIC DNA]</scope>
    <source>
        <strain evidence="2">PS312</strain>
    </source>
</reference>